<evidence type="ECO:0000259" key="2">
    <source>
        <dbReference type="PROSITE" id="PS50097"/>
    </source>
</evidence>
<name>A0A0A9AWN6_ARUDO</name>
<comment type="pathway">
    <text evidence="1">Protein modification; protein ubiquitination.</text>
</comment>
<dbReference type="EMBL" id="GBRH01242359">
    <property type="protein sequence ID" value="JAD55536.1"/>
    <property type="molecule type" value="Transcribed_RNA"/>
</dbReference>
<dbReference type="PROSITE" id="PS50144">
    <property type="entry name" value="MATH"/>
    <property type="match status" value="1"/>
</dbReference>
<dbReference type="InterPro" id="IPR002083">
    <property type="entry name" value="MATH/TRAF_dom"/>
</dbReference>
<evidence type="ECO:0008006" key="5">
    <source>
        <dbReference type="Google" id="ProtNLM"/>
    </source>
</evidence>
<dbReference type="SUPFAM" id="SSF54695">
    <property type="entry name" value="POZ domain"/>
    <property type="match status" value="1"/>
</dbReference>
<dbReference type="PANTHER" id="PTHR26379:SF474">
    <property type="entry name" value="OS08G0228200 PROTEIN"/>
    <property type="match status" value="1"/>
</dbReference>
<dbReference type="PROSITE" id="PS50097">
    <property type="entry name" value="BTB"/>
    <property type="match status" value="1"/>
</dbReference>
<dbReference type="SMART" id="SM00225">
    <property type="entry name" value="BTB"/>
    <property type="match status" value="1"/>
</dbReference>
<dbReference type="PANTHER" id="PTHR26379">
    <property type="entry name" value="BTB/POZ AND MATH DOMAIN-CONTAINING PROTEIN 1"/>
    <property type="match status" value="1"/>
</dbReference>
<dbReference type="InterPro" id="IPR011333">
    <property type="entry name" value="SKP1/BTB/POZ_sf"/>
</dbReference>
<dbReference type="InterPro" id="IPR045005">
    <property type="entry name" value="BPM1-6"/>
</dbReference>
<evidence type="ECO:0000313" key="4">
    <source>
        <dbReference type="EMBL" id="JAD55536.1"/>
    </source>
</evidence>
<sequence length="158" mass="17692">MERSKLEASYLLDDRVVIDCDVTVILGTTVSKSGTIHEIHVPPSDMLDGLGKSLDSAEGADVTFKVEGELFHAHKLVLAMRSPVFKAELYGLMSDKGMETITIEDMQPAVFQALLHFIYKDSLPTMEDLDGDENDEMVKYLRGQVCRGKDEDYVREHP</sequence>
<organism evidence="4">
    <name type="scientific">Arundo donax</name>
    <name type="common">Giant reed</name>
    <name type="synonym">Donax arundinaceus</name>
    <dbReference type="NCBI Taxonomy" id="35708"/>
    <lineage>
        <taxon>Eukaryota</taxon>
        <taxon>Viridiplantae</taxon>
        <taxon>Streptophyta</taxon>
        <taxon>Embryophyta</taxon>
        <taxon>Tracheophyta</taxon>
        <taxon>Spermatophyta</taxon>
        <taxon>Magnoliopsida</taxon>
        <taxon>Liliopsida</taxon>
        <taxon>Poales</taxon>
        <taxon>Poaceae</taxon>
        <taxon>PACMAD clade</taxon>
        <taxon>Arundinoideae</taxon>
        <taxon>Arundineae</taxon>
        <taxon>Arundo</taxon>
    </lineage>
</organism>
<accession>A0A0A9AWN6</accession>
<dbReference type="InterPro" id="IPR000210">
    <property type="entry name" value="BTB/POZ_dom"/>
</dbReference>
<feature type="domain" description="MATH" evidence="3">
    <location>
        <begin position="1"/>
        <end position="22"/>
    </location>
</feature>
<dbReference type="GO" id="GO:0016567">
    <property type="term" value="P:protein ubiquitination"/>
    <property type="evidence" value="ECO:0007669"/>
    <property type="project" value="InterPro"/>
</dbReference>
<reference evidence="4" key="2">
    <citation type="journal article" date="2015" name="Data Brief">
        <title>Shoot transcriptome of the giant reed, Arundo donax.</title>
        <authorList>
            <person name="Barrero R.A."/>
            <person name="Guerrero F.D."/>
            <person name="Moolhuijzen P."/>
            <person name="Goolsby J.A."/>
            <person name="Tidwell J."/>
            <person name="Bellgard S.E."/>
            <person name="Bellgard M.I."/>
        </authorList>
    </citation>
    <scope>NUCLEOTIDE SEQUENCE</scope>
    <source>
        <tissue evidence="4">Shoot tissue taken approximately 20 cm above the soil surface</tissue>
    </source>
</reference>
<dbReference type="Pfam" id="PF00651">
    <property type="entry name" value="BTB"/>
    <property type="match status" value="1"/>
</dbReference>
<feature type="domain" description="BTB" evidence="2">
    <location>
        <begin position="60"/>
        <end position="127"/>
    </location>
</feature>
<evidence type="ECO:0000256" key="1">
    <source>
        <dbReference type="ARBA" id="ARBA00004906"/>
    </source>
</evidence>
<protein>
    <recommendedName>
        <fullName evidence="5">BTB domain-containing protein</fullName>
    </recommendedName>
</protein>
<dbReference type="Gene3D" id="3.30.710.10">
    <property type="entry name" value="Potassium Channel Kv1.1, Chain A"/>
    <property type="match status" value="1"/>
</dbReference>
<evidence type="ECO:0000259" key="3">
    <source>
        <dbReference type="PROSITE" id="PS50144"/>
    </source>
</evidence>
<reference evidence="4" key="1">
    <citation type="submission" date="2014-09" db="EMBL/GenBank/DDBJ databases">
        <authorList>
            <person name="Magalhaes I.L.F."/>
            <person name="Oliveira U."/>
            <person name="Santos F.R."/>
            <person name="Vidigal T.H.D.A."/>
            <person name="Brescovit A.D."/>
            <person name="Santos A.J."/>
        </authorList>
    </citation>
    <scope>NUCLEOTIDE SEQUENCE</scope>
    <source>
        <tissue evidence="4">Shoot tissue taken approximately 20 cm above the soil surface</tissue>
    </source>
</reference>
<dbReference type="AlphaFoldDB" id="A0A0A9AWN6"/>
<proteinExistence type="predicted"/>